<sequence length="168" mass="18402">MFHYHRGQQEHAQHSRPEPVVVRPRLAPPNHVRTPVVGKERINHDGKRNECEQARRNAADAVAKIEETNGEAAHDDGELQPGEESALVGEEDLGLDADGEGDTPAVGGLQERLAGHDLLNRRGRKGGEMVLAGRSEQGTCGRWRKIIGCECHVYDVATRMLLPPLATT</sequence>
<evidence type="ECO:0000313" key="3">
    <source>
        <dbReference type="Proteomes" id="UP000274822"/>
    </source>
</evidence>
<accession>A0A433QRT1</accession>
<reference evidence="2 3" key="1">
    <citation type="journal article" date="2018" name="New Phytol.">
        <title>Phylogenomics of Endogonaceae and evolution of mycorrhizas within Mucoromycota.</title>
        <authorList>
            <person name="Chang Y."/>
            <person name="Desiro A."/>
            <person name="Na H."/>
            <person name="Sandor L."/>
            <person name="Lipzen A."/>
            <person name="Clum A."/>
            <person name="Barry K."/>
            <person name="Grigoriev I.V."/>
            <person name="Martin F.M."/>
            <person name="Stajich J.E."/>
            <person name="Smith M.E."/>
            <person name="Bonito G."/>
            <person name="Spatafora J.W."/>
        </authorList>
    </citation>
    <scope>NUCLEOTIDE SEQUENCE [LARGE SCALE GENOMIC DNA]</scope>
    <source>
        <strain evidence="2 3">AD002</strain>
    </source>
</reference>
<keyword evidence="3" id="KW-1185">Reference proteome</keyword>
<feature type="region of interest" description="Disordered" evidence="1">
    <location>
        <begin position="1"/>
        <end position="20"/>
    </location>
</feature>
<proteinExistence type="predicted"/>
<dbReference type="EMBL" id="RBNJ01002028">
    <property type="protein sequence ID" value="RUS32486.1"/>
    <property type="molecule type" value="Genomic_DNA"/>
</dbReference>
<feature type="compositionally biased region" description="Basic and acidic residues" evidence="1">
    <location>
        <begin position="7"/>
        <end position="17"/>
    </location>
</feature>
<dbReference type="Proteomes" id="UP000274822">
    <property type="component" value="Unassembled WGS sequence"/>
</dbReference>
<dbReference type="AlphaFoldDB" id="A0A433QRT1"/>
<name>A0A433QRT1_9FUNG</name>
<evidence type="ECO:0000313" key="2">
    <source>
        <dbReference type="EMBL" id="RUS32486.1"/>
    </source>
</evidence>
<comment type="caution">
    <text evidence="2">The sequence shown here is derived from an EMBL/GenBank/DDBJ whole genome shotgun (WGS) entry which is preliminary data.</text>
</comment>
<feature type="compositionally biased region" description="Basic and acidic residues" evidence="1">
    <location>
        <begin position="66"/>
        <end position="77"/>
    </location>
</feature>
<feature type="region of interest" description="Disordered" evidence="1">
    <location>
        <begin position="66"/>
        <end position="86"/>
    </location>
</feature>
<evidence type="ECO:0000256" key="1">
    <source>
        <dbReference type="SAM" id="MobiDB-lite"/>
    </source>
</evidence>
<protein>
    <submittedName>
        <fullName evidence="2">Uncharacterized protein</fullName>
    </submittedName>
</protein>
<organism evidence="2 3">
    <name type="scientific">Jimgerdemannia flammicorona</name>
    <dbReference type="NCBI Taxonomy" id="994334"/>
    <lineage>
        <taxon>Eukaryota</taxon>
        <taxon>Fungi</taxon>
        <taxon>Fungi incertae sedis</taxon>
        <taxon>Mucoromycota</taxon>
        <taxon>Mucoromycotina</taxon>
        <taxon>Endogonomycetes</taxon>
        <taxon>Endogonales</taxon>
        <taxon>Endogonaceae</taxon>
        <taxon>Jimgerdemannia</taxon>
    </lineage>
</organism>
<gene>
    <name evidence="2" type="ORF">BC938DRAFT_475284</name>
</gene>